<protein>
    <recommendedName>
        <fullName evidence="2">histidine kinase</fullName>
        <ecNumber evidence="2">2.7.13.3</ecNumber>
    </recommendedName>
</protein>
<evidence type="ECO:0000256" key="2">
    <source>
        <dbReference type="ARBA" id="ARBA00012438"/>
    </source>
</evidence>
<dbReference type="CDD" id="cd00082">
    <property type="entry name" value="HisKA"/>
    <property type="match status" value="1"/>
</dbReference>
<dbReference type="CDD" id="cd00156">
    <property type="entry name" value="REC"/>
    <property type="match status" value="1"/>
</dbReference>
<dbReference type="PROSITE" id="PS50109">
    <property type="entry name" value="HIS_KIN"/>
    <property type="match status" value="1"/>
</dbReference>
<feature type="modified residue" description="4-aspartylphosphate" evidence="9">
    <location>
        <position position="442"/>
    </location>
</feature>
<dbReference type="Gene3D" id="3.30.565.10">
    <property type="entry name" value="Histidine kinase-like ATPase, C-terminal domain"/>
    <property type="match status" value="1"/>
</dbReference>
<feature type="modified residue" description="4-aspartylphosphate" evidence="9">
    <location>
        <position position="299"/>
    </location>
</feature>
<comment type="caution">
    <text evidence="12">The sequence shown here is derived from an EMBL/GenBank/DDBJ whole genome shotgun (WGS) entry which is preliminary data.</text>
</comment>
<evidence type="ECO:0000256" key="4">
    <source>
        <dbReference type="ARBA" id="ARBA00022679"/>
    </source>
</evidence>
<sequence length="506" mass="54900">MTLSGVAHDFNNLLQVVAGNLQLLQRQITEGDPRRLRISNALAGVNRGAELAKQLLAFGRQQTLEPRPVNIGRLIHGMDDMLRRTLSDAVEIETVMSGGLWNCMADPTQVENVLLNLAINARDAMRGVGKLTIETGNAILDDNYASSHPDVAPGRYVMLAVTDNGPGIPAEIREKVFEPFYTTKAPGQGTGLGLSMVYGFVKQSGGHIKIYSEPGEGTTVRIYLPRTLREEQIPERPATSDFPDGGSETILVVEDDDDVRATSVALLRDLGYRVLEATNADNALVIVKSGLHIDLLFTDVVMPGTLRSPDLAHQACEQLPQLRVLFTSGYTQNAIVHAGRLDEGVELIAKPFTQEALARKIRRMLGNDDQPVAYLAAVAGTDNTGVSNAVSLRVLVLEDEVLIRMTLVEVLETMGHKVQEAGSIGEARKLIASEKFDVLITDLGLPDGSATDFVRECRKADPAMTIVIASGGEASQAFADAEASRFRTLRKPYNEEAIRNALRPSD</sequence>
<dbReference type="SUPFAM" id="SSF52172">
    <property type="entry name" value="CheY-like"/>
    <property type="match status" value="2"/>
</dbReference>
<evidence type="ECO:0000256" key="3">
    <source>
        <dbReference type="ARBA" id="ARBA00022553"/>
    </source>
</evidence>
<keyword evidence="7" id="KW-0067">ATP-binding</keyword>
<dbReference type="EC" id="2.7.13.3" evidence="2"/>
<name>A0A437J3C9_9SPHN</name>
<dbReference type="InterPro" id="IPR036890">
    <property type="entry name" value="HATPase_C_sf"/>
</dbReference>
<dbReference type="InterPro" id="IPR001789">
    <property type="entry name" value="Sig_transdc_resp-reg_receiver"/>
</dbReference>
<evidence type="ECO:0000256" key="7">
    <source>
        <dbReference type="ARBA" id="ARBA00022840"/>
    </source>
</evidence>
<keyword evidence="13" id="KW-1185">Reference proteome</keyword>
<dbReference type="InterPro" id="IPR036097">
    <property type="entry name" value="HisK_dim/P_sf"/>
</dbReference>
<evidence type="ECO:0000259" key="11">
    <source>
        <dbReference type="PROSITE" id="PS50110"/>
    </source>
</evidence>
<dbReference type="Gene3D" id="3.40.50.2300">
    <property type="match status" value="2"/>
</dbReference>
<dbReference type="CDD" id="cd16919">
    <property type="entry name" value="HATPase_CckA-like"/>
    <property type="match status" value="1"/>
</dbReference>
<keyword evidence="5" id="KW-0547">Nucleotide-binding</keyword>
<dbReference type="Pfam" id="PF02518">
    <property type="entry name" value="HATPase_c"/>
    <property type="match status" value="1"/>
</dbReference>
<dbReference type="PANTHER" id="PTHR43065:SF46">
    <property type="entry name" value="C4-DICARBOXYLATE TRANSPORT SENSOR PROTEIN DCTB"/>
    <property type="match status" value="1"/>
</dbReference>
<dbReference type="Pfam" id="PF00072">
    <property type="entry name" value="Response_reg"/>
    <property type="match status" value="2"/>
</dbReference>
<accession>A0A437J3C9</accession>
<dbReference type="PROSITE" id="PS50110">
    <property type="entry name" value="RESPONSE_REGULATORY"/>
    <property type="match status" value="2"/>
</dbReference>
<reference evidence="12 13" key="1">
    <citation type="submission" date="2019-01" db="EMBL/GenBank/DDBJ databases">
        <authorList>
            <person name="Chen W.-M."/>
        </authorList>
    </citation>
    <scope>NUCLEOTIDE SEQUENCE [LARGE SCALE GENOMIC DNA]</scope>
    <source>
        <strain evidence="12 13">TLA-22</strain>
    </source>
</reference>
<evidence type="ECO:0000256" key="8">
    <source>
        <dbReference type="ARBA" id="ARBA00023012"/>
    </source>
</evidence>
<organism evidence="12 13">
    <name type="scientific">Sphingobium algorifonticola</name>
    <dbReference type="NCBI Taxonomy" id="2008318"/>
    <lineage>
        <taxon>Bacteria</taxon>
        <taxon>Pseudomonadati</taxon>
        <taxon>Pseudomonadota</taxon>
        <taxon>Alphaproteobacteria</taxon>
        <taxon>Sphingomonadales</taxon>
        <taxon>Sphingomonadaceae</taxon>
        <taxon>Sphingobium</taxon>
    </lineage>
</organism>
<dbReference type="EMBL" id="RZUL01000014">
    <property type="protein sequence ID" value="RVT38783.1"/>
    <property type="molecule type" value="Genomic_DNA"/>
</dbReference>
<dbReference type="PRINTS" id="PR00344">
    <property type="entry name" value="BCTRLSENSOR"/>
</dbReference>
<dbReference type="OrthoDB" id="9796100at2"/>
<evidence type="ECO:0000256" key="5">
    <source>
        <dbReference type="ARBA" id="ARBA00022741"/>
    </source>
</evidence>
<dbReference type="InterPro" id="IPR011006">
    <property type="entry name" value="CheY-like_superfamily"/>
</dbReference>
<dbReference type="GO" id="GO:0005524">
    <property type="term" value="F:ATP binding"/>
    <property type="evidence" value="ECO:0007669"/>
    <property type="project" value="UniProtKB-KW"/>
</dbReference>
<dbReference type="SUPFAM" id="SSF55874">
    <property type="entry name" value="ATPase domain of HSP90 chaperone/DNA topoisomerase II/histidine kinase"/>
    <property type="match status" value="1"/>
</dbReference>
<evidence type="ECO:0000259" key="10">
    <source>
        <dbReference type="PROSITE" id="PS50109"/>
    </source>
</evidence>
<dbReference type="CDD" id="cd18161">
    <property type="entry name" value="REC_hyHK_blue-like"/>
    <property type="match status" value="1"/>
</dbReference>
<evidence type="ECO:0000313" key="13">
    <source>
        <dbReference type="Proteomes" id="UP000282977"/>
    </source>
</evidence>
<dbReference type="SMART" id="SM00448">
    <property type="entry name" value="REC"/>
    <property type="match status" value="2"/>
</dbReference>
<dbReference type="GO" id="GO:0000155">
    <property type="term" value="F:phosphorelay sensor kinase activity"/>
    <property type="evidence" value="ECO:0007669"/>
    <property type="project" value="InterPro"/>
</dbReference>
<keyword evidence="8" id="KW-0902">Two-component regulatory system</keyword>
<evidence type="ECO:0000256" key="6">
    <source>
        <dbReference type="ARBA" id="ARBA00022777"/>
    </source>
</evidence>
<gene>
    <name evidence="12" type="ORF">ENE74_17240</name>
</gene>
<evidence type="ECO:0000256" key="9">
    <source>
        <dbReference type="PROSITE-ProRule" id="PRU00169"/>
    </source>
</evidence>
<dbReference type="Proteomes" id="UP000282977">
    <property type="component" value="Unassembled WGS sequence"/>
</dbReference>
<feature type="domain" description="Response regulatory" evidence="11">
    <location>
        <begin position="249"/>
        <end position="365"/>
    </location>
</feature>
<dbReference type="InterPro" id="IPR005467">
    <property type="entry name" value="His_kinase_dom"/>
</dbReference>
<evidence type="ECO:0000313" key="12">
    <source>
        <dbReference type="EMBL" id="RVT38783.1"/>
    </source>
</evidence>
<comment type="catalytic activity">
    <reaction evidence="1">
        <text>ATP + protein L-histidine = ADP + protein N-phospho-L-histidine.</text>
        <dbReference type="EC" id="2.7.13.3"/>
    </reaction>
</comment>
<keyword evidence="4" id="KW-0808">Transferase</keyword>
<dbReference type="InterPro" id="IPR004358">
    <property type="entry name" value="Sig_transdc_His_kin-like_C"/>
</dbReference>
<dbReference type="InterPro" id="IPR003594">
    <property type="entry name" value="HATPase_dom"/>
</dbReference>
<dbReference type="Gene3D" id="1.10.287.130">
    <property type="match status" value="1"/>
</dbReference>
<evidence type="ECO:0000256" key="1">
    <source>
        <dbReference type="ARBA" id="ARBA00000085"/>
    </source>
</evidence>
<dbReference type="AlphaFoldDB" id="A0A437J3C9"/>
<dbReference type="PANTHER" id="PTHR43065">
    <property type="entry name" value="SENSOR HISTIDINE KINASE"/>
    <property type="match status" value="1"/>
</dbReference>
<keyword evidence="3 9" id="KW-0597">Phosphoprotein</keyword>
<dbReference type="SMART" id="SM00387">
    <property type="entry name" value="HATPase_c"/>
    <property type="match status" value="1"/>
</dbReference>
<dbReference type="SUPFAM" id="SSF47384">
    <property type="entry name" value="Homodimeric domain of signal transducing histidine kinase"/>
    <property type="match status" value="1"/>
</dbReference>
<feature type="domain" description="Response regulatory" evidence="11">
    <location>
        <begin position="393"/>
        <end position="506"/>
    </location>
</feature>
<dbReference type="InterPro" id="IPR003661">
    <property type="entry name" value="HisK_dim/P_dom"/>
</dbReference>
<keyword evidence="6" id="KW-0418">Kinase</keyword>
<proteinExistence type="predicted"/>
<feature type="domain" description="Histidine kinase" evidence="10">
    <location>
        <begin position="5"/>
        <end position="228"/>
    </location>
</feature>